<feature type="region of interest" description="Disordered" evidence="1">
    <location>
        <begin position="1"/>
        <end position="20"/>
    </location>
</feature>
<sequence length="555" mass="58887">MSTRRNRRTHRSGMSGRGVRRTGAALAGGAALLGAAFVPVGSATADTAPPAGTPATMSADALPTWQVDGVVWSMATVGDTVYATGNFSKARPPGTKPGNAKEVTRQNLLAFSLSTGNLVTSFNHRLNGQGLRVVASPDGKRVYVGGEFTTVDGKPHSRLAAFDTKTGKLVDAFKPVVSNKVRAIAATGSTVYFGGNFFHVNGKARTRLAAVRAADGANIDSWRPTADDDEVFALALGPGGKTVLVGGRFQTLDGQKRVGVGAVHASNGALAPWRSRPIPAREGDEFSYVTDLQVQGDTVFGAADGEGHHWFDGRFAAKADGGDLVWLDNCYGATYSILPLGKTVYSVSHAHDCTSLGAFRETTPPTWHRTLAETAVPTGRDRGEPSENSEYRKQPTPTLLHWFPTLASGTFTKQYQGAWAITGNANIVALGGEFPSVNGKAQQGLVRFAVRAKAPNKAGPRAMGAPRASSSYGRITVRWTATWDMDNAALTYEVLRDGATKPIGKVTRTSTFWQTPSLSFTDTSAPKGSHTYKIRVRDALGNTYTTAASKAVKRR</sequence>
<dbReference type="Proteomes" id="UP000261811">
    <property type="component" value="Unassembled WGS sequence"/>
</dbReference>
<dbReference type="AlphaFoldDB" id="A0A372JKV3"/>
<keyword evidence="4" id="KW-1185">Reference proteome</keyword>
<evidence type="ECO:0000256" key="2">
    <source>
        <dbReference type="SAM" id="SignalP"/>
    </source>
</evidence>
<proteinExistence type="predicted"/>
<evidence type="ECO:0000313" key="4">
    <source>
        <dbReference type="Proteomes" id="UP000261811"/>
    </source>
</evidence>
<protein>
    <recommendedName>
        <fullName evidence="5">Fibronectin type-III domain-containing protein</fullName>
    </recommendedName>
</protein>
<dbReference type="EMBL" id="QURH01000269">
    <property type="protein sequence ID" value="RFU40647.1"/>
    <property type="molecule type" value="Genomic_DNA"/>
</dbReference>
<dbReference type="InterPro" id="IPR006311">
    <property type="entry name" value="TAT_signal"/>
</dbReference>
<evidence type="ECO:0008006" key="5">
    <source>
        <dbReference type="Google" id="ProtNLM"/>
    </source>
</evidence>
<name>A0A372JKV3_9ACTN</name>
<comment type="caution">
    <text evidence="3">The sequence shown here is derived from an EMBL/GenBank/DDBJ whole genome shotgun (WGS) entry which is preliminary data.</text>
</comment>
<feature type="chain" id="PRO_5016902933" description="Fibronectin type-III domain-containing protein" evidence="2">
    <location>
        <begin position="46"/>
        <end position="555"/>
    </location>
</feature>
<feature type="compositionally biased region" description="Basic and acidic residues" evidence="1">
    <location>
        <begin position="379"/>
        <end position="393"/>
    </location>
</feature>
<feature type="region of interest" description="Disordered" evidence="1">
    <location>
        <begin position="372"/>
        <end position="393"/>
    </location>
</feature>
<evidence type="ECO:0000256" key="1">
    <source>
        <dbReference type="SAM" id="MobiDB-lite"/>
    </source>
</evidence>
<keyword evidence="2" id="KW-0732">Signal</keyword>
<accession>A0A372JKV3</accession>
<reference evidence="3 4" key="1">
    <citation type="submission" date="2018-08" db="EMBL/GenBank/DDBJ databases">
        <title>Actinomadura jelena sp. nov., a novel Actinomycete isolated from soil in Chad.</title>
        <authorList>
            <person name="Shi L."/>
        </authorList>
    </citation>
    <scope>NUCLEOTIDE SEQUENCE [LARGE SCALE GENOMIC DNA]</scope>
    <source>
        <strain evidence="3 4">NEAU-G17</strain>
    </source>
</reference>
<feature type="signal peptide" evidence="2">
    <location>
        <begin position="1"/>
        <end position="45"/>
    </location>
</feature>
<dbReference type="InterPro" id="IPR011047">
    <property type="entry name" value="Quinoprotein_ADH-like_sf"/>
</dbReference>
<organism evidence="3 4">
    <name type="scientific">Actinomadura logoneensis</name>
    <dbReference type="NCBI Taxonomy" id="2293572"/>
    <lineage>
        <taxon>Bacteria</taxon>
        <taxon>Bacillati</taxon>
        <taxon>Actinomycetota</taxon>
        <taxon>Actinomycetes</taxon>
        <taxon>Streptosporangiales</taxon>
        <taxon>Thermomonosporaceae</taxon>
        <taxon>Actinomadura</taxon>
    </lineage>
</organism>
<feature type="compositionally biased region" description="Basic residues" evidence="1">
    <location>
        <begin position="1"/>
        <end position="11"/>
    </location>
</feature>
<dbReference type="PROSITE" id="PS51318">
    <property type="entry name" value="TAT"/>
    <property type="match status" value="1"/>
</dbReference>
<gene>
    <name evidence="3" type="ORF">DZF91_15940</name>
</gene>
<evidence type="ECO:0000313" key="3">
    <source>
        <dbReference type="EMBL" id="RFU40647.1"/>
    </source>
</evidence>
<dbReference type="SUPFAM" id="SSF50998">
    <property type="entry name" value="Quinoprotein alcohol dehydrogenase-like"/>
    <property type="match status" value="1"/>
</dbReference>